<dbReference type="Proteomes" id="UP000008366">
    <property type="component" value="Unassembled WGS sequence"/>
</dbReference>
<feature type="transmembrane region" description="Helical" evidence="2">
    <location>
        <begin position="50"/>
        <end position="71"/>
    </location>
</feature>
<sequence length="392" mass="40903">MRKTATGWILTVARPVRALALIALAGLPGLAGCLYALTLWPGNRAAQLGVLAYVALLALAFAWHGTLVHAVQLDGAHVHARRLLRPLSLPLTSLVSVVVDDENTLRRSASGEWYQARGTQTLVHLGDGSALVCEEPRIARELARRLLAQRPRLGGRPGDRPPPEPESVRLIDVGPASRVRRWGSGVIGPLATVGVALLLLVCALGALVAFDGRPGEARSAEDGFAQVRQSITLPPDAQPNAAALTGDSPLPGAAAPSGVAGTSELAMRDCAGASGRLWSGDRRNGELAFDAAVHSLTQAQLAGVRQRATALGFHPAEPSASAAYAAGTTVLVKEADGVRWATAWRSAAERGGPPSRFDAHVGVWTDCLDSRAVPDDIPEFLHTAAAYLLAGG</sequence>
<feature type="transmembrane region" description="Helical" evidence="2">
    <location>
        <begin position="186"/>
        <end position="210"/>
    </location>
</feature>
<dbReference type="PROSITE" id="PS51257">
    <property type="entry name" value="PROKAR_LIPOPROTEIN"/>
    <property type="match status" value="1"/>
</dbReference>
<evidence type="ECO:0000256" key="1">
    <source>
        <dbReference type="SAM" id="MobiDB-lite"/>
    </source>
</evidence>
<keyword evidence="2" id="KW-1133">Transmembrane helix</keyword>
<reference evidence="3 4" key="1">
    <citation type="submission" date="2012-08" db="EMBL/GenBank/DDBJ databases">
        <title>Whole genome shotgun sequence of Kineosphaera limosa NBRC 100340.</title>
        <authorList>
            <person name="Yoshida I."/>
            <person name="Isaki S."/>
            <person name="Hosoyama A."/>
            <person name="Tsuchikane K."/>
            <person name="Katsumata H."/>
            <person name="Ando Y."/>
            <person name="Ohji S."/>
            <person name="Hamada M."/>
            <person name="Tamura T."/>
            <person name="Yamazoe A."/>
            <person name="Yamazaki S."/>
            <person name="Fujita N."/>
        </authorList>
    </citation>
    <scope>NUCLEOTIDE SEQUENCE [LARGE SCALE GENOMIC DNA]</scope>
    <source>
        <strain evidence="3 4">NBRC 100340</strain>
    </source>
</reference>
<accession>K6VMF5</accession>
<keyword evidence="4" id="KW-1185">Reference proteome</keyword>
<dbReference type="AlphaFoldDB" id="K6VMF5"/>
<comment type="caution">
    <text evidence="3">The sequence shown here is derived from an EMBL/GenBank/DDBJ whole genome shotgun (WGS) entry which is preliminary data.</text>
</comment>
<dbReference type="EMBL" id="BAHD01000066">
    <property type="protein sequence ID" value="GAB97393.1"/>
    <property type="molecule type" value="Genomic_DNA"/>
</dbReference>
<evidence type="ECO:0000313" key="4">
    <source>
        <dbReference type="Proteomes" id="UP000008366"/>
    </source>
</evidence>
<proteinExistence type="predicted"/>
<gene>
    <name evidence="3" type="ORF">KILIM_066_00340</name>
</gene>
<dbReference type="RefSeq" id="WP_006593925.1">
    <property type="nucleotide sequence ID" value="NZ_BAHD01000066.1"/>
</dbReference>
<keyword evidence="2" id="KW-0812">Transmembrane</keyword>
<organism evidence="3 4">
    <name type="scientific">Kineosphaera limosa NBRC 100340</name>
    <dbReference type="NCBI Taxonomy" id="1184609"/>
    <lineage>
        <taxon>Bacteria</taxon>
        <taxon>Bacillati</taxon>
        <taxon>Actinomycetota</taxon>
        <taxon>Actinomycetes</taxon>
        <taxon>Micrococcales</taxon>
        <taxon>Dermatophilaceae</taxon>
        <taxon>Kineosphaera</taxon>
    </lineage>
</organism>
<feature type="compositionally biased region" description="Basic and acidic residues" evidence="1">
    <location>
        <begin position="157"/>
        <end position="169"/>
    </location>
</feature>
<evidence type="ECO:0000256" key="2">
    <source>
        <dbReference type="SAM" id="Phobius"/>
    </source>
</evidence>
<dbReference type="OrthoDB" id="9840885at2"/>
<keyword evidence="2" id="KW-0472">Membrane</keyword>
<feature type="region of interest" description="Disordered" evidence="1">
    <location>
        <begin position="235"/>
        <end position="258"/>
    </location>
</feature>
<name>K6VMF5_9MICO</name>
<feature type="region of interest" description="Disordered" evidence="1">
    <location>
        <begin position="150"/>
        <end position="169"/>
    </location>
</feature>
<feature type="transmembrane region" description="Helical" evidence="2">
    <location>
        <begin position="18"/>
        <end position="38"/>
    </location>
</feature>
<protein>
    <submittedName>
        <fullName evidence="3">Uncharacterized protein</fullName>
    </submittedName>
</protein>
<evidence type="ECO:0000313" key="3">
    <source>
        <dbReference type="EMBL" id="GAB97393.1"/>
    </source>
</evidence>